<feature type="transmembrane region" description="Helical" evidence="1">
    <location>
        <begin position="37"/>
        <end position="58"/>
    </location>
</feature>
<dbReference type="Proteomes" id="UP001518976">
    <property type="component" value="Unassembled WGS sequence"/>
</dbReference>
<keyword evidence="1" id="KW-0472">Membrane</keyword>
<gene>
    <name evidence="2" type="ORF">JW592_13145</name>
</gene>
<evidence type="ECO:0000256" key="1">
    <source>
        <dbReference type="SAM" id="Phobius"/>
    </source>
</evidence>
<keyword evidence="1" id="KW-0812">Transmembrane</keyword>
<reference evidence="2 3" key="1">
    <citation type="submission" date="2021-02" db="EMBL/GenBank/DDBJ databases">
        <title>Streptomyces spirodelae sp. nov., isolated from duckweed.</title>
        <authorList>
            <person name="Saimee Y."/>
            <person name="Duangmal K."/>
        </authorList>
    </citation>
    <scope>NUCLEOTIDE SEQUENCE [LARGE SCALE GENOMIC DNA]</scope>
    <source>
        <strain evidence="2 3">DW4-2</strain>
    </source>
</reference>
<evidence type="ECO:0000313" key="3">
    <source>
        <dbReference type="Proteomes" id="UP001518976"/>
    </source>
</evidence>
<protein>
    <submittedName>
        <fullName evidence="2">Uncharacterized protein</fullName>
    </submittedName>
</protein>
<name>A0ABS3WTE3_9ACTN</name>
<evidence type="ECO:0000313" key="2">
    <source>
        <dbReference type="EMBL" id="MBO8186400.1"/>
    </source>
</evidence>
<accession>A0ABS3WTE3</accession>
<keyword evidence="1" id="KW-1133">Transmembrane helix</keyword>
<organism evidence="2 3">
    <name type="scientific">Streptomyces spirodelae</name>
    <dbReference type="NCBI Taxonomy" id="2812904"/>
    <lineage>
        <taxon>Bacteria</taxon>
        <taxon>Bacillati</taxon>
        <taxon>Actinomycetota</taxon>
        <taxon>Actinomycetes</taxon>
        <taxon>Kitasatosporales</taxon>
        <taxon>Streptomycetaceae</taxon>
        <taxon>Streptomyces</taxon>
    </lineage>
</organism>
<proteinExistence type="predicted"/>
<keyword evidence="3" id="KW-1185">Reference proteome</keyword>
<dbReference type="RefSeq" id="WP_209265217.1">
    <property type="nucleotide sequence ID" value="NZ_JAFFZN010000010.1"/>
</dbReference>
<sequence length="117" mass="12193">MASPFRRSIIETGLEQLLNAMAYADQRTGTGTGRRHALRLAAAAVVATAVTGTGVLIATDLVPGVKTIPGVKDSAGRTGVGIACTERGSYEGTYLIFDPASYEFLGAKDRAGERFAT</sequence>
<comment type="caution">
    <text evidence="2">The sequence shown here is derived from an EMBL/GenBank/DDBJ whole genome shotgun (WGS) entry which is preliminary data.</text>
</comment>
<dbReference type="EMBL" id="JAFFZN010000010">
    <property type="protein sequence ID" value="MBO8186400.1"/>
    <property type="molecule type" value="Genomic_DNA"/>
</dbReference>